<dbReference type="Pfam" id="PF07707">
    <property type="entry name" value="BACK"/>
    <property type="match status" value="1"/>
</dbReference>
<dbReference type="Pfam" id="PF00651">
    <property type="entry name" value="BTB"/>
    <property type="match status" value="1"/>
</dbReference>
<dbReference type="PANTHER" id="PTHR45632:SF30">
    <property type="entry name" value="BTB DOMAIN-CONTAINING PROTEIN"/>
    <property type="match status" value="1"/>
</dbReference>
<dbReference type="EMBL" id="NCKV01024241">
    <property type="protein sequence ID" value="RWS19626.1"/>
    <property type="molecule type" value="Genomic_DNA"/>
</dbReference>
<evidence type="ECO:0000313" key="3">
    <source>
        <dbReference type="Proteomes" id="UP000288716"/>
    </source>
</evidence>
<dbReference type="SMART" id="SM00225">
    <property type="entry name" value="BTB"/>
    <property type="match status" value="1"/>
</dbReference>
<dbReference type="Gene3D" id="3.30.710.10">
    <property type="entry name" value="Potassium Channel Kv1.1, Chain A"/>
    <property type="match status" value="1"/>
</dbReference>
<dbReference type="Proteomes" id="UP000288716">
    <property type="component" value="Unassembled WGS sequence"/>
</dbReference>
<proteinExistence type="predicted"/>
<dbReference type="AlphaFoldDB" id="A0A443RW82"/>
<name>A0A443RW82_9ACAR</name>
<gene>
    <name evidence="2" type="ORF">B4U80_12252</name>
</gene>
<reference evidence="2 3" key="1">
    <citation type="journal article" date="2018" name="Gigascience">
        <title>Genomes of trombidid mites reveal novel predicted allergens and laterally-transferred genes associated with secondary metabolism.</title>
        <authorList>
            <person name="Dong X."/>
            <person name="Chaisiri K."/>
            <person name="Xia D."/>
            <person name="Armstrong S.D."/>
            <person name="Fang Y."/>
            <person name="Donnelly M.J."/>
            <person name="Kadowaki T."/>
            <person name="McGarry J.W."/>
            <person name="Darby A.C."/>
            <person name="Makepeace B.L."/>
        </authorList>
    </citation>
    <scope>NUCLEOTIDE SEQUENCE [LARGE SCALE GENOMIC DNA]</scope>
    <source>
        <strain evidence="2">UoL-UT</strain>
    </source>
</reference>
<dbReference type="SUPFAM" id="SSF54695">
    <property type="entry name" value="POZ domain"/>
    <property type="match status" value="1"/>
</dbReference>
<dbReference type="InterPro" id="IPR000210">
    <property type="entry name" value="BTB/POZ_dom"/>
</dbReference>
<sequence length="277" mass="32067">MAVTTVDSETSLTFSENLEGTALLENLRHQREEGKFCDIVLHVQSKLFPAHRSVLAASSPYFESVLKNHRVTKEEINIGWHDVKSFEILLDYMYSGCVLINEENVYELLKLANHFLITKLKGYCEEYLERFMTTDNCLNVKELGEKYNMPSLQESALNLIRDNITIVLEKPQLFEMSARKLETFITDPGTGCDTVPLPNLLNSLSSWVKKDIPKRSLEFQRLLDVINWRDNDPSDIFEHIDNETLYQESKLCLYLILRTLMNNDIQIGKFSEGFEEL</sequence>
<keyword evidence="3" id="KW-1185">Reference proteome</keyword>
<dbReference type="InterPro" id="IPR011333">
    <property type="entry name" value="SKP1/BTB/POZ_sf"/>
</dbReference>
<dbReference type="CDD" id="cd18186">
    <property type="entry name" value="BTB_POZ_ZBTB_KLHL-like"/>
    <property type="match status" value="1"/>
</dbReference>
<dbReference type="CDD" id="cd14733">
    <property type="entry name" value="BACK"/>
    <property type="match status" value="1"/>
</dbReference>
<evidence type="ECO:0000313" key="2">
    <source>
        <dbReference type="EMBL" id="RWS19626.1"/>
    </source>
</evidence>
<dbReference type="VEuPathDB" id="VectorBase:LDEU012414"/>
<dbReference type="PROSITE" id="PS50097">
    <property type="entry name" value="BTB"/>
    <property type="match status" value="1"/>
</dbReference>
<dbReference type="InterPro" id="IPR011705">
    <property type="entry name" value="BACK"/>
</dbReference>
<organism evidence="2 3">
    <name type="scientific">Leptotrombidium deliense</name>
    <dbReference type="NCBI Taxonomy" id="299467"/>
    <lineage>
        <taxon>Eukaryota</taxon>
        <taxon>Metazoa</taxon>
        <taxon>Ecdysozoa</taxon>
        <taxon>Arthropoda</taxon>
        <taxon>Chelicerata</taxon>
        <taxon>Arachnida</taxon>
        <taxon>Acari</taxon>
        <taxon>Acariformes</taxon>
        <taxon>Trombidiformes</taxon>
        <taxon>Prostigmata</taxon>
        <taxon>Anystina</taxon>
        <taxon>Parasitengona</taxon>
        <taxon>Trombiculoidea</taxon>
        <taxon>Trombiculidae</taxon>
        <taxon>Leptotrombidium</taxon>
    </lineage>
</organism>
<accession>A0A443RW82</accession>
<dbReference type="PANTHER" id="PTHR45632">
    <property type="entry name" value="LD33804P"/>
    <property type="match status" value="1"/>
</dbReference>
<feature type="domain" description="BTB" evidence="1">
    <location>
        <begin position="37"/>
        <end position="102"/>
    </location>
</feature>
<evidence type="ECO:0000259" key="1">
    <source>
        <dbReference type="PROSITE" id="PS50097"/>
    </source>
</evidence>
<protein>
    <submittedName>
        <fullName evidence="2">Zinc finger and BTB domain-containing protein 24-like protein</fullName>
    </submittedName>
</protein>
<dbReference type="OrthoDB" id="9978265at2759"/>
<dbReference type="STRING" id="299467.A0A443RW82"/>
<comment type="caution">
    <text evidence="2">The sequence shown here is derived from an EMBL/GenBank/DDBJ whole genome shotgun (WGS) entry which is preliminary data.</text>
</comment>
<dbReference type="Gene3D" id="1.25.40.420">
    <property type="match status" value="1"/>
</dbReference>